<comment type="caution">
    <text evidence="1">The sequence shown here is derived from an EMBL/GenBank/DDBJ whole genome shotgun (WGS) entry which is preliminary data.</text>
</comment>
<dbReference type="AlphaFoldDB" id="A0AAN9L8L8"/>
<evidence type="ECO:0000313" key="1">
    <source>
        <dbReference type="EMBL" id="KAK7328733.1"/>
    </source>
</evidence>
<dbReference type="EMBL" id="JAYMYQ010000005">
    <property type="protein sequence ID" value="KAK7328733.1"/>
    <property type="molecule type" value="Genomic_DNA"/>
</dbReference>
<organism evidence="1 2">
    <name type="scientific">Canavalia gladiata</name>
    <name type="common">Sword bean</name>
    <name type="synonym">Dolichos gladiatus</name>
    <dbReference type="NCBI Taxonomy" id="3824"/>
    <lineage>
        <taxon>Eukaryota</taxon>
        <taxon>Viridiplantae</taxon>
        <taxon>Streptophyta</taxon>
        <taxon>Embryophyta</taxon>
        <taxon>Tracheophyta</taxon>
        <taxon>Spermatophyta</taxon>
        <taxon>Magnoliopsida</taxon>
        <taxon>eudicotyledons</taxon>
        <taxon>Gunneridae</taxon>
        <taxon>Pentapetalae</taxon>
        <taxon>rosids</taxon>
        <taxon>fabids</taxon>
        <taxon>Fabales</taxon>
        <taxon>Fabaceae</taxon>
        <taxon>Papilionoideae</taxon>
        <taxon>50 kb inversion clade</taxon>
        <taxon>NPAAA clade</taxon>
        <taxon>indigoferoid/millettioid clade</taxon>
        <taxon>Phaseoleae</taxon>
        <taxon>Canavalia</taxon>
    </lineage>
</organism>
<sequence length="68" mass="7881">MQVSTICTEMNWFVDMLMRFSFSWEWNGNNNQYLFPGRSDPINIFATLLAAPEEHVDTPSNVVTYSLC</sequence>
<reference evidence="1 2" key="1">
    <citation type="submission" date="2024-01" db="EMBL/GenBank/DDBJ databases">
        <title>The genomes of 5 underutilized Papilionoideae crops provide insights into root nodulation and disease resistanc.</title>
        <authorList>
            <person name="Jiang F."/>
        </authorList>
    </citation>
    <scope>NUCLEOTIDE SEQUENCE [LARGE SCALE GENOMIC DNA]</scope>
    <source>
        <strain evidence="1">LVBAO_FW01</strain>
        <tissue evidence="1">Leaves</tissue>
    </source>
</reference>
<protein>
    <submittedName>
        <fullName evidence="1">Uncharacterized protein</fullName>
    </submittedName>
</protein>
<gene>
    <name evidence="1" type="ORF">VNO77_22850</name>
</gene>
<dbReference type="Proteomes" id="UP001367508">
    <property type="component" value="Unassembled WGS sequence"/>
</dbReference>
<accession>A0AAN9L8L8</accession>
<evidence type="ECO:0000313" key="2">
    <source>
        <dbReference type="Proteomes" id="UP001367508"/>
    </source>
</evidence>
<keyword evidence="2" id="KW-1185">Reference proteome</keyword>
<name>A0AAN9L8L8_CANGL</name>
<proteinExistence type="predicted"/>